<dbReference type="AlphaFoldDB" id="A0A517YA34"/>
<accession>A0A517YA34</accession>
<dbReference type="InterPro" id="IPR010869">
    <property type="entry name" value="DUF1501"/>
</dbReference>
<evidence type="ECO:0000313" key="2">
    <source>
        <dbReference type="Proteomes" id="UP000315017"/>
    </source>
</evidence>
<dbReference type="PROSITE" id="PS51318">
    <property type="entry name" value="TAT"/>
    <property type="match status" value="1"/>
</dbReference>
<keyword evidence="2" id="KW-1185">Reference proteome</keyword>
<sequence precursor="true">MERPTLARRDWLKLSAAGVLSGVSVPWFESLASAAIERPRGKSCILLWMDGGPSQQHTFDPKVNGDFKPAPTAVPGIHIVEQLPQLAQCMDDLVLVRSMTTEINGHYDAKYFLHTGFKRTTAFEHPAIGCIASSQVGLPRHDMPPFVTIDAGYDRADGGRLYRSVPAYLGAEHMPLSVYDPAQGLENLVPQGDDLDTRLNLLAAGERRFLERYPQPAVITRQAAYDRAVTLMRSRRAKAFRLEEEPANLRDAYGQHKFGQSCLLARRLIEAGVTFVEVVHRGWDDHDGAARPIAARAPWMDAGMATLIRDLKVRGMLDDTLVVWMGEFGRSPGDGNGHFCQAWSSVFAGGGLKTGQVIGKTNEDGKNPGNSIVDRPVKAADFMATLCLALGIDIKKEYLAPGLRPMPLVDKIAKPITEILG</sequence>
<dbReference type="InterPro" id="IPR017850">
    <property type="entry name" value="Alkaline_phosphatase_core_sf"/>
</dbReference>
<evidence type="ECO:0008006" key="3">
    <source>
        <dbReference type="Google" id="ProtNLM"/>
    </source>
</evidence>
<dbReference type="Pfam" id="PF07394">
    <property type="entry name" value="DUF1501"/>
    <property type="match status" value="1"/>
</dbReference>
<name>A0A517YA34_9BACT</name>
<dbReference type="PANTHER" id="PTHR43737">
    <property type="entry name" value="BLL7424 PROTEIN"/>
    <property type="match status" value="1"/>
</dbReference>
<dbReference type="Proteomes" id="UP000315017">
    <property type="component" value="Chromosome"/>
</dbReference>
<dbReference type="InterPro" id="IPR006311">
    <property type="entry name" value="TAT_signal"/>
</dbReference>
<organism evidence="1 2">
    <name type="scientific">Anatilimnocola aggregata</name>
    <dbReference type="NCBI Taxonomy" id="2528021"/>
    <lineage>
        <taxon>Bacteria</taxon>
        <taxon>Pseudomonadati</taxon>
        <taxon>Planctomycetota</taxon>
        <taxon>Planctomycetia</taxon>
        <taxon>Pirellulales</taxon>
        <taxon>Pirellulaceae</taxon>
        <taxon>Anatilimnocola</taxon>
    </lineage>
</organism>
<proteinExistence type="predicted"/>
<evidence type="ECO:0000313" key="1">
    <source>
        <dbReference type="EMBL" id="QDU27051.1"/>
    </source>
</evidence>
<dbReference type="KEGG" id="aagg:ETAA8_21350"/>
<protein>
    <recommendedName>
        <fullName evidence="3">DUF1501 domain-containing protein</fullName>
    </recommendedName>
</protein>
<reference evidence="1 2" key="1">
    <citation type="submission" date="2019-02" db="EMBL/GenBank/DDBJ databases">
        <title>Deep-cultivation of Planctomycetes and their phenomic and genomic characterization uncovers novel biology.</title>
        <authorList>
            <person name="Wiegand S."/>
            <person name="Jogler M."/>
            <person name="Boedeker C."/>
            <person name="Pinto D."/>
            <person name="Vollmers J."/>
            <person name="Rivas-Marin E."/>
            <person name="Kohn T."/>
            <person name="Peeters S.H."/>
            <person name="Heuer A."/>
            <person name="Rast P."/>
            <person name="Oberbeckmann S."/>
            <person name="Bunk B."/>
            <person name="Jeske O."/>
            <person name="Meyerdierks A."/>
            <person name="Storesund J.E."/>
            <person name="Kallscheuer N."/>
            <person name="Luecker S."/>
            <person name="Lage O.M."/>
            <person name="Pohl T."/>
            <person name="Merkel B.J."/>
            <person name="Hornburger P."/>
            <person name="Mueller R.-W."/>
            <person name="Bruemmer F."/>
            <person name="Labrenz M."/>
            <person name="Spormann A.M."/>
            <person name="Op den Camp H."/>
            <person name="Overmann J."/>
            <person name="Amann R."/>
            <person name="Jetten M.S.M."/>
            <person name="Mascher T."/>
            <person name="Medema M.H."/>
            <person name="Devos D.P."/>
            <person name="Kaster A.-K."/>
            <person name="Ovreas L."/>
            <person name="Rohde M."/>
            <person name="Galperin M.Y."/>
            <person name="Jogler C."/>
        </authorList>
    </citation>
    <scope>NUCLEOTIDE SEQUENCE [LARGE SCALE GENOMIC DNA]</scope>
    <source>
        <strain evidence="1 2">ETA_A8</strain>
    </source>
</reference>
<dbReference type="Gene3D" id="3.40.720.10">
    <property type="entry name" value="Alkaline Phosphatase, subunit A"/>
    <property type="match status" value="1"/>
</dbReference>
<dbReference type="PANTHER" id="PTHR43737:SF1">
    <property type="entry name" value="DUF1501 DOMAIN-CONTAINING PROTEIN"/>
    <property type="match status" value="1"/>
</dbReference>
<dbReference type="SUPFAM" id="SSF53649">
    <property type="entry name" value="Alkaline phosphatase-like"/>
    <property type="match status" value="1"/>
</dbReference>
<gene>
    <name evidence="1" type="ORF">ETAA8_21350</name>
</gene>
<dbReference type="RefSeq" id="WP_145087925.1">
    <property type="nucleotide sequence ID" value="NZ_CP036274.1"/>
</dbReference>
<dbReference type="EMBL" id="CP036274">
    <property type="protein sequence ID" value="QDU27051.1"/>
    <property type="molecule type" value="Genomic_DNA"/>
</dbReference>
<dbReference type="OrthoDB" id="127333at2"/>